<reference evidence="1 2" key="1">
    <citation type="submission" date="2018-03" db="EMBL/GenBank/DDBJ databases">
        <title>Genome sequencing of Phreatobacter sp.</title>
        <authorList>
            <person name="Kim S.-J."/>
            <person name="Heo J."/>
            <person name="Kwon S.-W."/>
        </authorList>
    </citation>
    <scope>NUCLEOTIDE SEQUENCE [LARGE SCALE GENOMIC DNA]</scope>
    <source>
        <strain evidence="1 2">S-12</strain>
    </source>
</reference>
<gene>
    <name evidence="1" type="ORF">C6569_18085</name>
</gene>
<accession>A0A2S0NF93</accession>
<organism evidence="1 2">
    <name type="scientific">Phreatobacter cathodiphilus</name>
    <dbReference type="NCBI Taxonomy" id="1868589"/>
    <lineage>
        <taxon>Bacteria</taxon>
        <taxon>Pseudomonadati</taxon>
        <taxon>Pseudomonadota</taxon>
        <taxon>Alphaproteobacteria</taxon>
        <taxon>Hyphomicrobiales</taxon>
        <taxon>Phreatobacteraceae</taxon>
        <taxon>Phreatobacter</taxon>
    </lineage>
</organism>
<dbReference type="OrthoDB" id="7726273at2"/>
<name>A0A2S0NF93_9HYPH</name>
<evidence type="ECO:0000313" key="1">
    <source>
        <dbReference type="EMBL" id="AVO46818.1"/>
    </source>
</evidence>
<dbReference type="AlphaFoldDB" id="A0A2S0NF93"/>
<sequence length="111" mass="12000">MTASVRLPALAALVLVVFAGGALARSAPTRSWGEEKCHRYRQASEDALRRQGREGLSADFLAAHERFIAGGCTGPERICPRSQREIDLSNVLTVRAMNAGMASTFLPWACP</sequence>
<dbReference type="Proteomes" id="UP000237889">
    <property type="component" value="Chromosome"/>
</dbReference>
<keyword evidence="2" id="KW-1185">Reference proteome</keyword>
<proteinExistence type="predicted"/>
<dbReference type="KEGG" id="phr:C6569_18085"/>
<dbReference type="RefSeq" id="WP_106750188.1">
    <property type="nucleotide sequence ID" value="NZ_CP027668.1"/>
</dbReference>
<dbReference type="EMBL" id="CP027668">
    <property type="protein sequence ID" value="AVO46818.1"/>
    <property type="molecule type" value="Genomic_DNA"/>
</dbReference>
<protein>
    <submittedName>
        <fullName evidence="1">Uncharacterized protein</fullName>
    </submittedName>
</protein>
<evidence type="ECO:0000313" key="2">
    <source>
        <dbReference type="Proteomes" id="UP000237889"/>
    </source>
</evidence>